<dbReference type="EMBL" id="SEYY01004469">
    <property type="protein sequence ID" value="KAB7503768.1"/>
    <property type="molecule type" value="Genomic_DNA"/>
</dbReference>
<dbReference type="PROSITE" id="PS00521">
    <property type="entry name" value="P5CR"/>
    <property type="match status" value="1"/>
</dbReference>
<dbReference type="AlphaFoldDB" id="A0A5N5TCG4"/>
<dbReference type="PANTHER" id="PTHR11645:SF62">
    <property type="entry name" value="PYRROLINE-5-CARBOXYLATE REDUCTASE"/>
    <property type="match status" value="1"/>
</dbReference>
<dbReference type="Pfam" id="PF14748">
    <property type="entry name" value="P5CR_dimer"/>
    <property type="match status" value="1"/>
</dbReference>
<evidence type="ECO:0000256" key="3">
    <source>
        <dbReference type="ARBA" id="ARBA00005525"/>
    </source>
</evidence>
<comment type="subcellular location">
    <subcellularLocation>
        <location evidence="1">Cytoplasm</location>
    </subcellularLocation>
</comment>
<accession>A0A5N5TCG4</accession>
<dbReference type="Proteomes" id="UP000326759">
    <property type="component" value="Unassembled WGS sequence"/>
</dbReference>
<evidence type="ECO:0000259" key="16">
    <source>
        <dbReference type="Pfam" id="PF14748"/>
    </source>
</evidence>
<evidence type="ECO:0000256" key="2">
    <source>
        <dbReference type="ARBA" id="ARBA00005205"/>
    </source>
</evidence>
<dbReference type="OrthoDB" id="10263291at2759"/>
<dbReference type="SUPFAM" id="SSF48179">
    <property type="entry name" value="6-phosphogluconate dehydrogenase C-terminal domain-like"/>
    <property type="match status" value="1"/>
</dbReference>
<comment type="similarity">
    <text evidence="3 14">Belongs to the pyrroline-5-carboxylate reductase family.</text>
</comment>
<comment type="caution">
    <text evidence="17">The sequence shown here is derived from an EMBL/GenBank/DDBJ whole genome shotgun (WGS) entry which is preliminary data.</text>
</comment>
<organism evidence="17 18">
    <name type="scientific">Armadillidium nasatum</name>
    <dbReference type="NCBI Taxonomy" id="96803"/>
    <lineage>
        <taxon>Eukaryota</taxon>
        <taxon>Metazoa</taxon>
        <taxon>Ecdysozoa</taxon>
        <taxon>Arthropoda</taxon>
        <taxon>Crustacea</taxon>
        <taxon>Multicrustacea</taxon>
        <taxon>Malacostraca</taxon>
        <taxon>Eumalacostraca</taxon>
        <taxon>Peracarida</taxon>
        <taxon>Isopoda</taxon>
        <taxon>Oniscidea</taxon>
        <taxon>Crinocheta</taxon>
        <taxon>Armadillidiidae</taxon>
        <taxon>Armadillidium</taxon>
    </lineage>
</organism>
<dbReference type="HAMAP" id="MF_01925">
    <property type="entry name" value="P5C_reductase"/>
    <property type="match status" value="1"/>
</dbReference>
<dbReference type="FunFam" id="1.10.3730.10:FF:000001">
    <property type="entry name" value="Pyrroline-5-carboxylate reductase"/>
    <property type="match status" value="1"/>
</dbReference>
<keyword evidence="7 14" id="KW-0028">Amino-acid biosynthesis</keyword>
<dbReference type="Gene3D" id="1.10.3730.10">
    <property type="entry name" value="ProC C-terminal domain-like"/>
    <property type="match status" value="1"/>
</dbReference>
<dbReference type="NCBIfam" id="TIGR00112">
    <property type="entry name" value="proC"/>
    <property type="match status" value="1"/>
</dbReference>
<sequence length="274" mass="28585">MATNLRIGFIGAGNMAQAMAKGFLSAGIATPKNIIASSPVQDQYLLDKISELGCETTYNNIDAVNFADVVVLSVKPNIIPKVLQDVSSSVCPKKPLITSVAIGVSTEEMERKLKPGVRVVRILPNTPALVNLGASVFARGINATIQDAELTTRLLKSVGECDEVPEPFLDAVSGLSGAGPAYMYLVIEALADGGVKMGLPRPLSIKLAAQTNATAKMVLSTGKPPGQLKDEVCSPGGCTIEGVAALENGGLRASLINAVTNATEKSNFISRHIK</sequence>
<feature type="domain" description="Pyrroline-5-carboxylate reductase dimerisation" evidence="16">
    <location>
        <begin position="168"/>
        <end position="267"/>
    </location>
</feature>
<keyword evidence="8 14" id="KW-0641">Proline biosynthesis</keyword>
<dbReference type="EC" id="1.5.1.2" evidence="4 14"/>
<dbReference type="InterPro" id="IPR000304">
    <property type="entry name" value="Pyrroline-COOH_reductase"/>
</dbReference>
<comment type="catalytic activity">
    <reaction evidence="12 14">
        <text>L-proline + NADP(+) = (S)-1-pyrroline-5-carboxylate + NADPH + 2 H(+)</text>
        <dbReference type="Rhea" id="RHEA:14109"/>
        <dbReference type="ChEBI" id="CHEBI:15378"/>
        <dbReference type="ChEBI" id="CHEBI:17388"/>
        <dbReference type="ChEBI" id="CHEBI:57783"/>
        <dbReference type="ChEBI" id="CHEBI:58349"/>
        <dbReference type="ChEBI" id="CHEBI:60039"/>
        <dbReference type="EC" id="1.5.1.2"/>
    </reaction>
</comment>
<evidence type="ECO:0000256" key="9">
    <source>
        <dbReference type="ARBA" id="ARBA00022857"/>
    </source>
</evidence>
<dbReference type="Gene3D" id="3.40.50.720">
    <property type="entry name" value="NAD(P)-binding Rossmann-like Domain"/>
    <property type="match status" value="1"/>
</dbReference>
<evidence type="ECO:0000256" key="8">
    <source>
        <dbReference type="ARBA" id="ARBA00022650"/>
    </source>
</evidence>
<dbReference type="PANTHER" id="PTHR11645">
    <property type="entry name" value="PYRROLINE-5-CARBOXYLATE REDUCTASE"/>
    <property type="match status" value="1"/>
</dbReference>
<evidence type="ECO:0000256" key="6">
    <source>
        <dbReference type="ARBA" id="ARBA00022490"/>
    </source>
</evidence>
<dbReference type="UniPathway" id="UPA00098">
    <property type="reaction ID" value="UER00361"/>
</dbReference>
<dbReference type="InterPro" id="IPR036291">
    <property type="entry name" value="NAD(P)-bd_dom_sf"/>
</dbReference>
<keyword evidence="6" id="KW-0963">Cytoplasm</keyword>
<dbReference type="PIRSF" id="PIRSF000193">
    <property type="entry name" value="Pyrrol-5-carb_rd"/>
    <property type="match status" value="1"/>
</dbReference>
<protein>
    <recommendedName>
        <fullName evidence="5 14">Pyrroline-5-carboxylate reductase</fullName>
        <ecNumber evidence="4 14">1.5.1.2</ecNumber>
    </recommendedName>
</protein>
<keyword evidence="9 13" id="KW-0521">NADP</keyword>
<reference evidence="17 18" key="1">
    <citation type="journal article" date="2019" name="PLoS Biol.">
        <title>Sex chromosomes control vertical transmission of feminizing Wolbachia symbionts in an isopod.</title>
        <authorList>
            <person name="Becking T."/>
            <person name="Chebbi M.A."/>
            <person name="Giraud I."/>
            <person name="Moumen B."/>
            <person name="Laverre T."/>
            <person name="Caubet Y."/>
            <person name="Peccoud J."/>
            <person name="Gilbert C."/>
            <person name="Cordaux R."/>
        </authorList>
    </citation>
    <scope>NUCLEOTIDE SEQUENCE [LARGE SCALE GENOMIC DNA]</scope>
    <source>
        <strain evidence="17">ANa2</strain>
        <tissue evidence="17">Whole body excluding digestive tract and cuticle</tissue>
    </source>
</reference>
<comment type="catalytic activity">
    <reaction evidence="11">
        <text>L-proline + NAD(+) = (S)-1-pyrroline-5-carboxylate + NADH + 2 H(+)</text>
        <dbReference type="Rhea" id="RHEA:14105"/>
        <dbReference type="ChEBI" id="CHEBI:15378"/>
        <dbReference type="ChEBI" id="CHEBI:17388"/>
        <dbReference type="ChEBI" id="CHEBI:57540"/>
        <dbReference type="ChEBI" id="CHEBI:57945"/>
        <dbReference type="ChEBI" id="CHEBI:60039"/>
        <dbReference type="EC" id="1.5.1.2"/>
    </reaction>
</comment>
<dbReference type="InterPro" id="IPR028939">
    <property type="entry name" value="P5C_Rdtase_cat_N"/>
</dbReference>
<dbReference type="GO" id="GO:0004735">
    <property type="term" value="F:pyrroline-5-carboxylate reductase activity"/>
    <property type="evidence" value="ECO:0007669"/>
    <property type="project" value="UniProtKB-EC"/>
</dbReference>
<evidence type="ECO:0000256" key="14">
    <source>
        <dbReference type="RuleBase" id="RU003903"/>
    </source>
</evidence>
<gene>
    <name evidence="17" type="primary">PYCR2</name>
    <name evidence="17" type="ORF">Anas_04184</name>
</gene>
<evidence type="ECO:0000256" key="13">
    <source>
        <dbReference type="PIRSR" id="PIRSR000193-1"/>
    </source>
</evidence>
<evidence type="ECO:0000259" key="15">
    <source>
        <dbReference type="Pfam" id="PF03807"/>
    </source>
</evidence>
<evidence type="ECO:0000256" key="5">
    <source>
        <dbReference type="ARBA" id="ARBA00021413"/>
    </source>
</evidence>
<dbReference type="InterPro" id="IPR008927">
    <property type="entry name" value="6-PGluconate_DH-like_C_sf"/>
</dbReference>
<dbReference type="Pfam" id="PF03807">
    <property type="entry name" value="F420_oxidored"/>
    <property type="match status" value="1"/>
</dbReference>
<keyword evidence="10 14" id="KW-0560">Oxidoreductase</keyword>
<feature type="domain" description="Pyrroline-5-carboxylate reductase catalytic N-terminal" evidence="15">
    <location>
        <begin position="6"/>
        <end position="97"/>
    </location>
</feature>
<comment type="pathway">
    <text evidence="2 14">Amino-acid biosynthesis; L-proline biosynthesis; L-proline from L-glutamate 5-semialdehyde: step 1/1.</text>
</comment>
<dbReference type="InterPro" id="IPR053790">
    <property type="entry name" value="P5CR-like_CS"/>
</dbReference>
<evidence type="ECO:0000256" key="7">
    <source>
        <dbReference type="ARBA" id="ARBA00022605"/>
    </source>
</evidence>
<evidence type="ECO:0000256" key="4">
    <source>
        <dbReference type="ARBA" id="ARBA00012855"/>
    </source>
</evidence>
<feature type="binding site" evidence="13">
    <location>
        <position position="38"/>
    </location>
    <ligand>
        <name>NADP(+)</name>
        <dbReference type="ChEBI" id="CHEBI:58349"/>
    </ligand>
</feature>
<dbReference type="SUPFAM" id="SSF51735">
    <property type="entry name" value="NAD(P)-binding Rossmann-fold domains"/>
    <property type="match status" value="1"/>
</dbReference>
<evidence type="ECO:0000313" key="17">
    <source>
        <dbReference type="EMBL" id="KAB7503768.1"/>
    </source>
</evidence>
<keyword evidence="18" id="KW-1185">Reference proteome</keyword>
<dbReference type="InterPro" id="IPR029036">
    <property type="entry name" value="P5CR_dimer"/>
</dbReference>
<evidence type="ECO:0000313" key="18">
    <source>
        <dbReference type="Proteomes" id="UP000326759"/>
    </source>
</evidence>
<evidence type="ECO:0000256" key="11">
    <source>
        <dbReference type="ARBA" id="ARBA00050547"/>
    </source>
</evidence>
<evidence type="ECO:0000256" key="10">
    <source>
        <dbReference type="ARBA" id="ARBA00023002"/>
    </source>
</evidence>
<feature type="binding site" evidence="13">
    <location>
        <position position="60"/>
    </location>
    <ligand>
        <name>NADPH</name>
        <dbReference type="ChEBI" id="CHEBI:57783"/>
    </ligand>
</feature>
<name>A0A5N5TCG4_9CRUS</name>
<dbReference type="GO" id="GO:0055129">
    <property type="term" value="P:L-proline biosynthetic process"/>
    <property type="evidence" value="ECO:0007669"/>
    <property type="project" value="UniProtKB-UniPathway"/>
</dbReference>
<proteinExistence type="inferred from homology"/>
<dbReference type="FunFam" id="3.40.50.720:FF:000190">
    <property type="entry name" value="Pyrroline-5-carboxylate reductase"/>
    <property type="match status" value="1"/>
</dbReference>
<dbReference type="GO" id="GO:0005737">
    <property type="term" value="C:cytoplasm"/>
    <property type="evidence" value="ECO:0007669"/>
    <property type="project" value="UniProtKB-SubCell"/>
</dbReference>
<evidence type="ECO:0000256" key="12">
    <source>
        <dbReference type="ARBA" id="ARBA00052690"/>
    </source>
</evidence>
<feature type="binding site" evidence="13">
    <location>
        <begin position="10"/>
        <end position="15"/>
    </location>
    <ligand>
        <name>NADP(+)</name>
        <dbReference type="ChEBI" id="CHEBI:58349"/>
    </ligand>
</feature>
<evidence type="ECO:0000256" key="1">
    <source>
        <dbReference type="ARBA" id="ARBA00004496"/>
    </source>
</evidence>